<keyword evidence="11" id="KW-0511">Multifunctional enzyme</keyword>
<dbReference type="GO" id="GO:0004300">
    <property type="term" value="F:enoyl-CoA hydratase activity"/>
    <property type="evidence" value="ECO:0007669"/>
    <property type="project" value="UniProtKB-ARBA"/>
</dbReference>
<dbReference type="RefSeq" id="WP_188721998.1">
    <property type="nucleotide sequence ID" value="NZ_BMIF01000010.1"/>
</dbReference>
<evidence type="ECO:0000256" key="10">
    <source>
        <dbReference type="ARBA" id="ARBA00023239"/>
    </source>
</evidence>
<evidence type="ECO:0000256" key="2">
    <source>
        <dbReference type="ARBA" id="ARBA00005005"/>
    </source>
</evidence>
<dbReference type="Pfam" id="PF02737">
    <property type="entry name" value="3HCDH_N"/>
    <property type="match status" value="1"/>
</dbReference>
<comment type="caution">
    <text evidence="15">The sequence shown here is derived from an EMBL/GenBank/DDBJ whole genome shotgun (WGS) entry which is preliminary data.</text>
</comment>
<dbReference type="InterPro" id="IPR001753">
    <property type="entry name" value="Enoyl-CoA_hydra/iso"/>
</dbReference>
<dbReference type="Pfam" id="PF00725">
    <property type="entry name" value="3HCDH"/>
    <property type="match status" value="2"/>
</dbReference>
<dbReference type="GO" id="GO:0006631">
    <property type="term" value="P:fatty acid metabolic process"/>
    <property type="evidence" value="ECO:0007669"/>
    <property type="project" value="UniProtKB-KW"/>
</dbReference>
<dbReference type="InterPro" id="IPR029045">
    <property type="entry name" value="ClpP/crotonase-like_dom_sf"/>
</dbReference>
<dbReference type="EMBL" id="BMIF01000010">
    <property type="protein sequence ID" value="GGA74695.1"/>
    <property type="molecule type" value="Genomic_DNA"/>
</dbReference>
<comment type="pathway">
    <text evidence="2">Lipid metabolism; fatty acid beta-oxidation.</text>
</comment>
<comment type="subcellular location">
    <subcellularLocation>
        <location evidence="1">Peroxisome</location>
    </subcellularLocation>
</comment>
<evidence type="ECO:0000259" key="13">
    <source>
        <dbReference type="Pfam" id="PF00725"/>
    </source>
</evidence>
<evidence type="ECO:0000256" key="6">
    <source>
        <dbReference type="ARBA" id="ARBA00023027"/>
    </source>
</evidence>
<evidence type="ECO:0000313" key="15">
    <source>
        <dbReference type="EMBL" id="GGA74695.1"/>
    </source>
</evidence>
<protein>
    <submittedName>
        <fullName evidence="15">3-hydroxyacyl-CoA dehydrogenase</fullName>
    </submittedName>
</protein>
<reference evidence="15" key="1">
    <citation type="journal article" date="2014" name="Int. J. Syst. Evol. Microbiol.">
        <title>Complete genome sequence of Corynebacterium casei LMG S-19264T (=DSM 44701T), isolated from a smear-ripened cheese.</title>
        <authorList>
            <consortium name="US DOE Joint Genome Institute (JGI-PGF)"/>
            <person name="Walter F."/>
            <person name="Albersmeier A."/>
            <person name="Kalinowski J."/>
            <person name="Ruckert C."/>
        </authorList>
    </citation>
    <scope>NUCLEOTIDE SEQUENCE</scope>
    <source>
        <strain evidence="15">CGMCC 1.15320</strain>
    </source>
</reference>
<evidence type="ECO:0000256" key="9">
    <source>
        <dbReference type="ARBA" id="ARBA00023235"/>
    </source>
</evidence>
<proteinExistence type="predicted"/>
<dbReference type="SUPFAM" id="SSF51735">
    <property type="entry name" value="NAD(P)-binding Rossmann-fold domains"/>
    <property type="match status" value="1"/>
</dbReference>
<keyword evidence="5" id="KW-0560">Oxidoreductase</keyword>
<dbReference type="SUPFAM" id="SSF48179">
    <property type="entry name" value="6-phosphogluconate dehydrogenase C-terminal domain-like"/>
    <property type="match status" value="2"/>
</dbReference>
<dbReference type="Proteomes" id="UP000636264">
    <property type="component" value="Unassembled WGS sequence"/>
</dbReference>
<dbReference type="SUPFAM" id="SSF52096">
    <property type="entry name" value="ClpP/crotonase"/>
    <property type="match status" value="1"/>
</dbReference>
<dbReference type="Gene3D" id="3.40.50.720">
    <property type="entry name" value="NAD(P)-binding Rossmann-like Domain"/>
    <property type="match status" value="1"/>
</dbReference>
<feature type="domain" description="3-hydroxyacyl-CoA dehydrogenase NAD binding" evidence="14">
    <location>
        <begin position="298"/>
        <end position="475"/>
    </location>
</feature>
<dbReference type="Pfam" id="PF00378">
    <property type="entry name" value="ECH_1"/>
    <property type="match status" value="1"/>
</dbReference>
<accession>A0A916RWX1</accession>
<dbReference type="InterPro" id="IPR006108">
    <property type="entry name" value="3HC_DH_C"/>
</dbReference>
<dbReference type="GO" id="GO:0016042">
    <property type="term" value="P:lipid catabolic process"/>
    <property type="evidence" value="ECO:0007669"/>
    <property type="project" value="UniProtKB-KW"/>
</dbReference>
<dbReference type="AlphaFoldDB" id="A0A916RWX1"/>
<feature type="domain" description="3-hydroxyacyl-CoA dehydrogenase C-terminal" evidence="13">
    <location>
        <begin position="479"/>
        <end position="565"/>
    </location>
</feature>
<sequence>MAEGIVYEVLDGIAVLRVDNPPVNALSPHVRIGLNERMRQANEDGAVQGVVLTGTGKVFIAGADIKLINQPRTGPTIGDLLAYVEGMDKPVVAAMQGTALGGGFEIAMGCHGRVALAGIKVGLPETTLGLIPGAGGTQRLPRLVGAATALEMIVTGKPIPVEEALELGAVDAVVSGNLIDEAVRLVRQLAGQNPLPRARDRSPQGKAASLEEARTAFDTRAAELAKDGREATRAAIAAVADTFDGDFDDALTREFEAFHKLRNGPAAQALIHAFLAERAANHVRGVTRETPRSKVEMVAVIGAGTMGGGIAITLANAGYSVQVVDASKDGLKAAQERIAATYEDQVRRGRMGIKTAEAAQARFHWTTDMAAGVANADVVIEAVYEDMGLKKQVFAGLSRLAPKHAILASNTSYQNIDELARETDRPDKVLGMHYFSPANVMKLLEVVRGEATSPETLATVLDLARKTGKVPVVVGVCYGFVGNRMLWQRTVQTQKLLLEGCSPREIDTVLTDFGFRMGPCQMQDLAGVDVAWRLRKARGERMEPVDTIADAGRWGQKTGKGYYLYPEGSRTAVDDPEVMEMVAGVASKLGVTQREVSREEIHQRLLYPLINEGFKILAEGIVERPGDIDVVYLHGYGWPRDKGGPMHYAETQGLKAVADALDALAESLGDEDLRPAPLLRQMADKSQRLADYEAGEK</sequence>
<keyword evidence="10" id="KW-0456">Lyase</keyword>
<dbReference type="Gene3D" id="3.90.226.10">
    <property type="entry name" value="2-enoyl-CoA Hydratase, Chain A, domain 1"/>
    <property type="match status" value="1"/>
</dbReference>
<dbReference type="Gene3D" id="1.10.1040.50">
    <property type="match status" value="1"/>
</dbReference>
<evidence type="ECO:0000256" key="3">
    <source>
        <dbReference type="ARBA" id="ARBA00022832"/>
    </source>
</evidence>
<dbReference type="CDD" id="cd06558">
    <property type="entry name" value="crotonase-like"/>
    <property type="match status" value="1"/>
</dbReference>
<evidence type="ECO:0000256" key="12">
    <source>
        <dbReference type="ARBA" id="ARBA00049556"/>
    </source>
</evidence>
<feature type="domain" description="3-hydroxyacyl-CoA dehydrogenase C-terminal" evidence="13">
    <location>
        <begin position="602"/>
        <end position="686"/>
    </location>
</feature>
<evidence type="ECO:0000256" key="4">
    <source>
        <dbReference type="ARBA" id="ARBA00022963"/>
    </source>
</evidence>
<keyword evidence="8" id="KW-0576">Peroxisome</keyword>
<name>A0A916RWX1_9HYPH</name>
<evidence type="ECO:0000256" key="1">
    <source>
        <dbReference type="ARBA" id="ARBA00004275"/>
    </source>
</evidence>
<dbReference type="InterPro" id="IPR008927">
    <property type="entry name" value="6-PGluconate_DH-like_C_sf"/>
</dbReference>
<dbReference type="GO" id="GO:0070403">
    <property type="term" value="F:NAD+ binding"/>
    <property type="evidence" value="ECO:0007669"/>
    <property type="project" value="InterPro"/>
</dbReference>
<dbReference type="InterPro" id="IPR036291">
    <property type="entry name" value="NAD(P)-bd_dom_sf"/>
</dbReference>
<keyword evidence="7" id="KW-0443">Lipid metabolism</keyword>
<keyword evidence="6" id="KW-0520">NAD</keyword>
<evidence type="ECO:0000259" key="14">
    <source>
        <dbReference type="Pfam" id="PF02737"/>
    </source>
</evidence>
<evidence type="ECO:0000256" key="5">
    <source>
        <dbReference type="ARBA" id="ARBA00023002"/>
    </source>
</evidence>
<dbReference type="InterPro" id="IPR006176">
    <property type="entry name" value="3-OHacyl-CoA_DH_NAD-bd"/>
</dbReference>
<keyword evidence="4" id="KW-0442">Lipid degradation</keyword>
<evidence type="ECO:0000313" key="16">
    <source>
        <dbReference type="Proteomes" id="UP000636264"/>
    </source>
</evidence>
<gene>
    <name evidence="15" type="ORF">GCM10011385_30890</name>
</gene>
<evidence type="ECO:0000256" key="7">
    <source>
        <dbReference type="ARBA" id="ARBA00023098"/>
    </source>
</evidence>
<dbReference type="GO" id="GO:0003857">
    <property type="term" value="F:(3S)-3-hydroxyacyl-CoA dehydrogenase (NAD+) activity"/>
    <property type="evidence" value="ECO:0007669"/>
    <property type="project" value="UniProtKB-EC"/>
</dbReference>
<comment type="catalytic activity">
    <reaction evidence="12">
        <text>a (3S)-3-hydroxyacyl-CoA + NAD(+) = a 3-oxoacyl-CoA + NADH + H(+)</text>
        <dbReference type="Rhea" id="RHEA:22432"/>
        <dbReference type="ChEBI" id="CHEBI:15378"/>
        <dbReference type="ChEBI" id="CHEBI:57318"/>
        <dbReference type="ChEBI" id="CHEBI:57540"/>
        <dbReference type="ChEBI" id="CHEBI:57945"/>
        <dbReference type="ChEBI" id="CHEBI:90726"/>
        <dbReference type="EC" id="1.1.1.35"/>
    </reaction>
</comment>
<keyword evidence="3" id="KW-0276">Fatty acid metabolism</keyword>
<dbReference type="GO" id="GO:0016853">
    <property type="term" value="F:isomerase activity"/>
    <property type="evidence" value="ECO:0007669"/>
    <property type="project" value="UniProtKB-KW"/>
</dbReference>
<dbReference type="PANTHER" id="PTHR23309">
    <property type="entry name" value="3-HYDROXYACYL-COA DEHYROGENASE"/>
    <property type="match status" value="1"/>
</dbReference>
<organism evidence="15 16">
    <name type="scientific">Nitratireductor aestuarii</name>
    <dbReference type="NCBI Taxonomy" id="1735103"/>
    <lineage>
        <taxon>Bacteria</taxon>
        <taxon>Pseudomonadati</taxon>
        <taxon>Pseudomonadota</taxon>
        <taxon>Alphaproteobacteria</taxon>
        <taxon>Hyphomicrobiales</taxon>
        <taxon>Phyllobacteriaceae</taxon>
        <taxon>Nitratireductor</taxon>
    </lineage>
</organism>
<evidence type="ECO:0000256" key="8">
    <source>
        <dbReference type="ARBA" id="ARBA00023140"/>
    </source>
</evidence>
<dbReference type="FunFam" id="3.40.50.720:FF:000009">
    <property type="entry name" value="Fatty oxidation complex, alpha subunit"/>
    <property type="match status" value="1"/>
</dbReference>
<dbReference type="FunFam" id="1.10.1040.50:FF:000006">
    <property type="entry name" value="Peroxisomal bifunctional enzyme"/>
    <property type="match status" value="1"/>
</dbReference>
<evidence type="ECO:0000256" key="11">
    <source>
        <dbReference type="ARBA" id="ARBA00023268"/>
    </source>
</evidence>
<keyword evidence="16" id="KW-1185">Reference proteome</keyword>
<keyword evidence="9" id="KW-0413">Isomerase</keyword>
<reference evidence="15" key="2">
    <citation type="submission" date="2020-09" db="EMBL/GenBank/DDBJ databases">
        <authorList>
            <person name="Sun Q."/>
            <person name="Zhou Y."/>
        </authorList>
    </citation>
    <scope>NUCLEOTIDE SEQUENCE</scope>
    <source>
        <strain evidence="15">CGMCC 1.15320</strain>
    </source>
</reference>